<dbReference type="RefSeq" id="WP_116236021.1">
    <property type="nucleotide sequence ID" value="NZ_QRDP01000004.1"/>
</dbReference>
<dbReference type="GO" id="GO:0070224">
    <property type="term" value="F:sulfide:quinone oxidoreductase activity"/>
    <property type="evidence" value="ECO:0007669"/>
    <property type="project" value="TreeGrafter"/>
</dbReference>
<sequence length="429" mass="46611">MTTGKPSERHDILIVGGGSAGIAVAASLLRRDAGLSITIIEPRDTHYYQPGWTMVGGGIFERSQTHRPMARVMPKGVQWIRERVARFAPEKDEVILEDGTRLAYGVLVVAAGIKLDWEQIDGLPGTLGKNGVTSNYTFETAPYSWELIESLKEGGALFTQPPMPIKCAGAPQKIMYMACDYWQDNKRLGGIDVAFHTSTPALFGVSAYVPALQSYVDRYGIDLHLESRLIAVDGESKRATFAEGDGEVTRDFAMLHVTPPQVAPDFIADSPLAADSGFIAVDQETLRHPHYGNVFALGDVCSAPNAKTAAAVRKQAPVAAWNILAMLNGADRHASYDGYGSCPLTVERGRIVLAEFGYGGALQPTFPNWLIDPTRPSRLAWHLKVSALPWIYWNGMLRGHEWLARPDIEPGAMEEPAALEAASPASNLG</sequence>
<keyword evidence="10" id="KW-1185">Reference proteome</keyword>
<dbReference type="GO" id="GO:0070221">
    <property type="term" value="P:sulfide oxidation, using sulfide:quinone oxidoreductase"/>
    <property type="evidence" value="ECO:0007669"/>
    <property type="project" value="TreeGrafter"/>
</dbReference>
<dbReference type="InterPro" id="IPR023753">
    <property type="entry name" value="FAD/NAD-binding_dom"/>
</dbReference>
<gene>
    <name evidence="9" type="ORF">DFR46_1667</name>
</gene>
<evidence type="ECO:0000256" key="4">
    <source>
        <dbReference type="ARBA" id="ARBA00022827"/>
    </source>
</evidence>
<keyword evidence="4" id="KW-0274">FAD</keyword>
<organism evidence="9 10">
    <name type="scientific">Parasphingopyxis lamellibrachiae</name>
    <dbReference type="NCBI Taxonomy" id="680125"/>
    <lineage>
        <taxon>Bacteria</taxon>
        <taxon>Pseudomonadati</taxon>
        <taxon>Pseudomonadota</taxon>
        <taxon>Alphaproteobacteria</taxon>
        <taxon>Sphingomonadales</taxon>
        <taxon>Sphingomonadaceae</taxon>
        <taxon>Parasphingopyxis</taxon>
    </lineage>
</organism>
<proteinExistence type="predicted"/>
<comment type="cofactor">
    <cofactor evidence="1">
        <name>FAD</name>
        <dbReference type="ChEBI" id="CHEBI:57692"/>
    </cofactor>
</comment>
<dbReference type="GO" id="GO:0048038">
    <property type="term" value="F:quinone binding"/>
    <property type="evidence" value="ECO:0007669"/>
    <property type="project" value="UniProtKB-KW"/>
</dbReference>
<keyword evidence="2" id="KW-0285">Flavoprotein</keyword>
<dbReference type="PANTHER" id="PTHR10632">
    <property type="entry name" value="SULFIDE:QUINONE OXIDOREDUCTASE"/>
    <property type="match status" value="1"/>
</dbReference>
<dbReference type="Gene3D" id="3.50.50.60">
    <property type="entry name" value="FAD/NAD(P)-binding domain"/>
    <property type="match status" value="2"/>
</dbReference>
<reference evidence="9 10" key="1">
    <citation type="submission" date="2018-07" db="EMBL/GenBank/DDBJ databases">
        <title>Genomic Encyclopedia of Type Strains, Phase IV (KMG-IV): sequencing the most valuable type-strain genomes for metagenomic binning, comparative biology and taxonomic classification.</title>
        <authorList>
            <person name="Goeker M."/>
        </authorList>
    </citation>
    <scope>NUCLEOTIDE SEQUENCE [LARGE SCALE GENOMIC DNA]</scope>
    <source>
        <strain evidence="9 10">DSM 26725</strain>
    </source>
</reference>
<keyword evidence="6" id="KW-0560">Oxidoreductase</keyword>
<keyword evidence="7" id="KW-1133">Transmembrane helix</keyword>
<evidence type="ECO:0000256" key="7">
    <source>
        <dbReference type="SAM" id="Phobius"/>
    </source>
</evidence>
<dbReference type="PRINTS" id="PR00420">
    <property type="entry name" value="RNGMNOXGNASE"/>
</dbReference>
<keyword evidence="7" id="KW-0812">Transmembrane</keyword>
<evidence type="ECO:0000256" key="5">
    <source>
        <dbReference type="ARBA" id="ARBA00022946"/>
    </source>
</evidence>
<dbReference type="InterPro" id="IPR015904">
    <property type="entry name" value="Sulphide_quinone_reductase"/>
</dbReference>
<dbReference type="Pfam" id="PF07992">
    <property type="entry name" value="Pyr_redox_2"/>
    <property type="match status" value="1"/>
</dbReference>
<keyword evidence="7" id="KW-0472">Membrane</keyword>
<dbReference type="EMBL" id="QRDP01000004">
    <property type="protein sequence ID" value="RED16641.1"/>
    <property type="molecule type" value="Genomic_DNA"/>
</dbReference>
<protein>
    <submittedName>
        <fullName evidence="9">Sulfide:quinone oxidoreductase</fullName>
    </submittedName>
</protein>
<dbReference type="AlphaFoldDB" id="A0A3D9FHR3"/>
<accession>A0A3D9FHR3</accession>
<evidence type="ECO:0000313" key="10">
    <source>
        <dbReference type="Proteomes" id="UP000256310"/>
    </source>
</evidence>
<dbReference type="GO" id="GO:0071949">
    <property type="term" value="F:FAD binding"/>
    <property type="evidence" value="ECO:0007669"/>
    <property type="project" value="TreeGrafter"/>
</dbReference>
<evidence type="ECO:0000259" key="8">
    <source>
        <dbReference type="Pfam" id="PF07992"/>
    </source>
</evidence>
<keyword evidence="5" id="KW-0809">Transit peptide</keyword>
<evidence type="ECO:0000256" key="2">
    <source>
        <dbReference type="ARBA" id="ARBA00022630"/>
    </source>
</evidence>
<evidence type="ECO:0000256" key="1">
    <source>
        <dbReference type="ARBA" id="ARBA00001974"/>
    </source>
</evidence>
<dbReference type="FunFam" id="3.50.50.60:FF:000034">
    <property type="entry name" value="sulfide:quinone oxidoreductase, mitochondrial"/>
    <property type="match status" value="1"/>
</dbReference>
<evidence type="ECO:0000256" key="3">
    <source>
        <dbReference type="ARBA" id="ARBA00022719"/>
    </source>
</evidence>
<feature type="transmembrane region" description="Helical" evidence="7">
    <location>
        <begin position="12"/>
        <end position="29"/>
    </location>
</feature>
<evidence type="ECO:0000313" key="9">
    <source>
        <dbReference type="EMBL" id="RED16641.1"/>
    </source>
</evidence>
<evidence type="ECO:0000256" key="6">
    <source>
        <dbReference type="ARBA" id="ARBA00023002"/>
    </source>
</evidence>
<feature type="domain" description="FAD/NAD(P)-binding" evidence="8">
    <location>
        <begin position="11"/>
        <end position="123"/>
    </location>
</feature>
<dbReference type="SUPFAM" id="SSF51905">
    <property type="entry name" value="FAD/NAD(P)-binding domain"/>
    <property type="match status" value="1"/>
</dbReference>
<name>A0A3D9FHR3_9SPHN</name>
<dbReference type="InterPro" id="IPR036188">
    <property type="entry name" value="FAD/NAD-bd_sf"/>
</dbReference>
<dbReference type="PANTHER" id="PTHR10632:SF2">
    <property type="entry name" value="SULFIDE:QUINONE OXIDOREDUCTASE, MITOCHONDRIAL"/>
    <property type="match status" value="1"/>
</dbReference>
<keyword evidence="3" id="KW-0874">Quinone</keyword>
<comment type="caution">
    <text evidence="9">The sequence shown here is derived from an EMBL/GenBank/DDBJ whole genome shotgun (WGS) entry which is preliminary data.</text>
</comment>
<dbReference type="Proteomes" id="UP000256310">
    <property type="component" value="Unassembled WGS sequence"/>
</dbReference>
<dbReference type="OrthoDB" id="9805710at2"/>